<dbReference type="EMBL" id="CAJPDQ010000002">
    <property type="protein sequence ID" value="CAF9905079.1"/>
    <property type="molecule type" value="Genomic_DNA"/>
</dbReference>
<comment type="caution">
    <text evidence="7">The sequence shown here is derived from an EMBL/GenBank/DDBJ whole genome shotgun (WGS) entry which is preliminary data.</text>
</comment>
<dbReference type="InterPro" id="IPR036589">
    <property type="entry name" value="HCY_dom_sf"/>
</dbReference>
<dbReference type="PANTHER" id="PTHR46015">
    <property type="entry name" value="ZGC:172121"/>
    <property type="match status" value="1"/>
</dbReference>
<accession>A0A8H3I9A7</accession>
<dbReference type="GO" id="GO:0033528">
    <property type="term" value="P:S-methylmethionine cycle"/>
    <property type="evidence" value="ECO:0007669"/>
    <property type="project" value="TreeGrafter"/>
</dbReference>
<keyword evidence="3 5" id="KW-0479">Metal-binding</keyword>
<keyword evidence="2 5" id="KW-0808">Transferase</keyword>
<evidence type="ECO:0000256" key="1">
    <source>
        <dbReference type="ARBA" id="ARBA00022603"/>
    </source>
</evidence>
<proteinExistence type="predicted"/>
<dbReference type="Proteomes" id="UP000664169">
    <property type="component" value="Unassembled WGS sequence"/>
</dbReference>
<dbReference type="AlphaFoldDB" id="A0A8H3I9A7"/>
<keyword evidence="8" id="KW-1185">Reference proteome</keyword>
<protein>
    <recommendedName>
        <fullName evidence="6">Hcy-binding domain-containing protein</fullName>
    </recommendedName>
</protein>
<dbReference type="PANTHER" id="PTHR46015:SF1">
    <property type="entry name" value="HOMOCYSTEINE S-METHYLTRANSFERASE-LIKE ISOFORM 1"/>
    <property type="match status" value="1"/>
</dbReference>
<dbReference type="SUPFAM" id="SSF82282">
    <property type="entry name" value="Homocysteine S-methyltransferase"/>
    <property type="match status" value="1"/>
</dbReference>
<sequence length="352" mass="39073">MTQQTNIEDQTKPPILLLDGGLGTTLGEPPYSVSYNNSTPLWSSHLLISSPETLQSVHRSFARAGADILLSATYQASYEGFAKTPRLDANSGPGYSKDEATSYMRLAITLAAKASASVAKRSPPAVALSLGAYGAILIPSQEFSGFYPADMTDEHVLAAWHKHRLEVFKQDAVTWDQIEYVAFETVRPLTEIRGIRRAVFDVGKKWWISHVVPERAEESDIPAVVTAMLGSDKDLAIPWGIGINCTAVEKVDQVENMYRETIRERFPEMLGKLWFVLYPDGTRGEKYDSESMSWVKDDNSVLTEPWEDIVMRVVETARASGVWKGIIVGGCCKTLPKDIKMLRKCVDPLLNI</sequence>
<feature type="binding site" evidence="5">
    <location>
        <position position="332"/>
    </location>
    <ligand>
        <name>Zn(2+)</name>
        <dbReference type="ChEBI" id="CHEBI:29105"/>
    </ligand>
</feature>
<keyword evidence="1 5" id="KW-0489">Methyltransferase</keyword>
<dbReference type="Gene3D" id="3.20.20.330">
    <property type="entry name" value="Homocysteine-binding-like domain"/>
    <property type="match status" value="1"/>
</dbReference>
<evidence type="ECO:0000256" key="2">
    <source>
        <dbReference type="ARBA" id="ARBA00022679"/>
    </source>
</evidence>
<feature type="domain" description="Hcy-binding" evidence="6">
    <location>
        <begin position="4"/>
        <end position="346"/>
    </location>
</feature>
<dbReference type="GO" id="GO:0009086">
    <property type="term" value="P:methionine biosynthetic process"/>
    <property type="evidence" value="ECO:0007669"/>
    <property type="project" value="TreeGrafter"/>
</dbReference>
<name>A0A8H3I9A7_9LECA</name>
<keyword evidence="4 5" id="KW-0862">Zinc</keyword>
<dbReference type="InterPro" id="IPR003726">
    <property type="entry name" value="HCY_dom"/>
</dbReference>
<evidence type="ECO:0000256" key="4">
    <source>
        <dbReference type="ARBA" id="ARBA00022833"/>
    </source>
</evidence>
<feature type="binding site" evidence="5">
    <location>
        <position position="331"/>
    </location>
    <ligand>
        <name>Zn(2+)</name>
        <dbReference type="ChEBI" id="CHEBI:29105"/>
    </ligand>
</feature>
<evidence type="ECO:0000313" key="7">
    <source>
        <dbReference type="EMBL" id="CAF9905079.1"/>
    </source>
</evidence>
<reference evidence="7" key="1">
    <citation type="submission" date="2021-03" db="EMBL/GenBank/DDBJ databases">
        <authorList>
            <person name="Tagirdzhanova G."/>
        </authorList>
    </citation>
    <scope>NUCLEOTIDE SEQUENCE</scope>
</reference>
<organism evidence="7 8">
    <name type="scientific">Gomphillus americanus</name>
    <dbReference type="NCBI Taxonomy" id="1940652"/>
    <lineage>
        <taxon>Eukaryota</taxon>
        <taxon>Fungi</taxon>
        <taxon>Dikarya</taxon>
        <taxon>Ascomycota</taxon>
        <taxon>Pezizomycotina</taxon>
        <taxon>Lecanoromycetes</taxon>
        <taxon>OSLEUM clade</taxon>
        <taxon>Ostropomycetidae</taxon>
        <taxon>Ostropales</taxon>
        <taxon>Graphidaceae</taxon>
        <taxon>Gomphilloideae</taxon>
        <taxon>Gomphillus</taxon>
    </lineage>
</organism>
<evidence type="ECO:0000256" key="3">
    <source>
        <dbReference type="ARBA" id="ARBA00022723"/>
    </source>
</evidence>
<dbReference type="PROSITE" id="PS50970">
    <property type="entry name" value="HCY"/>
    <property type="match status" value="1"/>
</dbReference>
<dbReference type="OrthoDB" id="261426at2759"/>
<feature type="binding site" evidence="5">
    <location>
        <position position="245"/>
    </location>
    <ligand>
        <name>Zn(2+)</name>
        <dbReference type="ChEBI" id="CHEBI:29105"/>
    </ligand>
</feature>
<gene>
    <name evidence="7" type="ORF">GOMPHAMPRED_003028</name>
</gene>
<dbReference type="InterPro" id="IPR051486">
    <property type="entry name" value="Hcy_S-methyltransferase"/>
</dbReference>
<dbReference type="GO" id="GO:0032259">
    <property type="term" value="P:methylation"/>
    <property type="evidence" value="ECO:0007669"/>
    <property type="project" value="UniProtKB-KW"/>
</dbReference>
<comment type="cofactor">
    <cofactor evidence="5">
        <name>Zn(2+)</name>
        <dbReference type="ChEBI" id="CHEBI:29105"/>
    </cofactor>
</comment>
<dbReference type="GO" id="GO:0046872">
    <property type="term" value="F:metal ion binding"/>
    <property type="evidence" value="ECO:0007669"/>
    <property type="project" value="UniProtKB-KW"/>
</dbReference>
<evidence type="ECO:0000313" key="8">
    <source>
        <dbReference type="Proteomes" id="UP000664169"/>
    </source>
</evidence>
<dbReference type="Pfam" id="PF02574">
    <property type="entry name" value="S-methyl_trans"/>
    <property type="match status" value="1"/>
</dbReference>
<evidence type="ECO:0000259" key="6">
    <source>
        <dbReference type="PROSITE" id="PS50970"/>
    </source>
</evidence>
<dbReference type="GO" id="GO:0008898">
    <property type="term" value="F:S-adenosylmethionine-homocysteine S-methyltransferase activity"/>
    <property type="evidence" value="ECO:0007669"/>
    <property type="project" value="TreeGrafter"/>
</dbReference>
<evidence type="ECO:0000256" key="5">
    <source>
        <dbReference type="PROSITE-ProRule" id="PRU00333"/>
    </source>
</evidence>